<dbReference type="GO" id="GO:0005829">
    <property type="term" value="C:cytosol"/>
    <property type="evidence" value="ECO:0007669"/>
    <property type="project" value="TreeGrafter"/>
</dbReference>
<dbReference type="PANTHER" id="PTHR30492:SF0">
    <property type="entry name" value="METHYLGLYOXAL SYNTHASE"/>
    <property type="match status" value="1"/>
</dbReference>
<gene>
    <name evidence="2" type="ORF">CfP315_0462</name>
</gene>
<dbReference type="Proteomes" id="UP001337580">
    <property type="component" value="Chromosome"/>
</dbReference>
<evidence type="ECO:0000313" key="2">
    <source>
        <dbReference type="EMBL" id="BED91912.1"/>
    </source>
</evidence>
<dbReference type="EMBL" id="AP027924">
    <property type="protein sequence ID" value="BED91912.1"/>
    <property type="molecule type" value="Genomic_DNA"/>
</dbReference>
<reference evidence="2" key="1">
    <citation type="journal article" date="2023" name="ISME J.">
        <title>Emergence of putative energy parasites within Clostridia revealed by genome analysis of a novel endosymbiotic clade.</title>
        <authorList>
            <person name="Takahashi K."/>
            <person name="Kuwahara H."/>
            <person name="Horikawa Y."/>
            <person name="Izawa K."/>
            <person name="Kato D."/>
            <person name="Inagaki T."/>
            <person name="Yuki M."/>
            <person name="Ohkuma M."/>
            <person name="Hongoh Y."/>
        </authorList>
    </citation>
    <scope>NUCLEOTIDE SEQUENCE</scope>
    <source>
        <strain evidence="2">CfP3-15</strain>
    </source>
</reference>
<sequence>MNIVLLACDHRRELMSRFCVSYYEILSKHCLFSVSSVARFLSDSAKLSFSGQPNDNYGGYHQICSKVSYNEVDLVIFFISSNQNGDFLSERDNILRLCDVYNVPIATNIATAEILIHGLSRGDFEWRKVGVPVI</sequence>
<dbReference type="GO" id="GO:0008929">
    <property type="term" value="F:methylglyoxal synthase activity"/>
    <property type="evidence" value="ECO:0007669"/>
    <property type="project" value="InterPro"/>
</dbReference>
<dbReference type="InterPro" id="IPR004363">
    <property type="entry name" value="Methylgl_synth"/>
</dbReference>
<dbReference type="PANTHER" id="PTHR30492">
    <property type="entry name" value="METHYLGLYOXAL SYNTHASE"/>
    <property type="match status" value="1"/>
</dbReference>
<dbReference type="InterPro" id="IPR011607">
    <property type="entry name" value="MGS-like_dom"/>
</dbReference>
<accession>A0AA48I2U7</accession>
<feature type="domain" description="MGS-like" evidence="1">
    <location>
        <begin position="1"/>
        <end position="134"/>
    </location>
</feature>
<dbReference type="PROSITE" id="PS51855">
    <property type="entry name" value="MGS"/>
    <property type="match status" value="1"/>
</dbReference>
<dbReference type="GO" id="GO:0019242">
    <property type="term" value="P:methylglyoxal biosynthetic process"/>
    <property type="evidence" value="ECO:0007669"/>
    <property type="project" value="InterPro"/>
</dbReference>
<dbReference type="AlphaFoldDB" id="A0AA48I2U7"/>
<proteinExistence type="predicted"/>
<name>A0AA48I2U7_9FIRM</name>
<protein>
    <submittedName>
        <fullName evidence="2">Methylglyoxal synthase</fullName>
    </submittedName>
</protein>
<dbReference type="Gene3D" id="3.40.50.1380">
    <property type="entry name" value="Methylglyoxal synthase-like domain"/>
    <property type="match status" value="1"/>
</dbReference>
<organism evidence="2">
    <name type="scientific">Candidatus Improbicoccus pseudotrichonymphae</name>
    <dbReference type="NCBI Taxonomy" id="3033792"/>
    <lineage>
        <taxon>Bacteria</taxon>
        <taxon>Bacillati</taxon>
        <taxon>Bacillota</taxon>
        <taxon>Clostridia</taxon>
        <taxon>Candidatus Improbicoccus</taxon>
    </lineage>
</organism>
<dbReference type="InterPro" id="IPR036914">
    <property type="entry name" value="MGS-like_dom_sf"/>
</dbReference>
<dbReference type="SUPFAM" id="SSF52335">
    <property type="entry name" value="Methylglyoxal synthase-like"/>
    <property type="match status" value="1"/>
</dbReference>
<dbReference type="KEGG" id="ips:CfP315_0462"/>
<evidence type="ECO:0000259" key="1">
    <source>
        <dbReference type="PROSITE" id="PS51855"/>
    </source>
</evidence>